<evidence type="ECO:0000313" key="2">
    <source>
        <dbReference type="Proteomes" id="UP000887577"/>
    </source>
</evidence>
<evidence type="ECO:0000256" key="1">
    <source>
        <dbReference type="SAM" id="Coils"/>
    </source>
</evidence>
<organism evidence="2 3">
    <name type="scientific">Panagrolaimus superbus</name>
    <dbReference type="NCBI Taxonomy" id="310955"/>
    <lineage>
        <taxon>Eukaryota</taxon>
        <taxon>Metazoa</taxon>
        <taxon>Ecdysozoa</taxon>
        <taxon>Nematoda</taxon>
        <taxon>Chromadorea</taxon>
        <taxon>Rhabditida</taxon>
        <taxon>Tylenchina</taxon>
        <taxon>Panagrolaimomorpha</taxon>
        <taxon>Panagrolaimoidea</taxon>
        <taxon>Panagrolaimidae</taxon>
        <taxon>Panagrolaimus</taxon>
    </lineage>
</organism>
<dbReference type="Proteomes" id="UP000887577">
    <property type="component" value="Unplaced"/>
</dbReference>
<feature type="coiled-coil region" evidence="1">
    <location>
        <begin position="5"/>
        <end position="92"/>
    </location>
</feature>
<keyword evidence="2" id="KW-1185">Reference proteome</keyword>
<reference evidence="3" key="1">
    <citation type="submission" date="2022-11" db="UniProtKB">
        <authorList>
            <consortium name="WormBaseParasite"/>
        </authorList>
    </citation>
    <scope>IDENTIFICATION</scope>
</reference>
<name>A0A914Y1I3_9BILA</name>
<protein>
    <submittedName>
        <fullName evidence="3">Uncharacterized protein</fullName>
    </submittedName>
</protein>
<dbReference type="WBParaSite" id="PSU_v2.g11678.t1">
    <property type="protein sequence ID" value="PSU_v2.g11678.t1"/>
    <property type="gene ID" value="PSU_v2.g11678"/>
</dbReference>
<sequence length="101" mass="11860">MQLKCDDYDKKIKGLQTQLESKTKEAFNFQEQVSKLEAARKDSINKNVHLMEIERLKEKHEKEVKEKLELAAEKAETEINGLKANTEDLTKKVFYPFLINF</sequence>
<dbReference type="AlphaFoldDB" id="A0A914Y1I3"/>
<keyword evidence="1" id="KW-0175">Coiled coil</keyword>
<proteinExistence type="predicted"/>
<evidence type="ECO:0000313" key="3">
    <source>
        <dbReference type="WBParaSite" id="PSU_v2.g11678.t1"/>
    </source>
</evidence>
<accession>A0A914Y1I3</accession>